<evidence type="ECO:0000256" key="5">
    <source>
        <dbReference type="ARBA" id="ARBA00023136"/>
    </source>
</evidence>
<dbReference type="STRING" id="1231623.Tasa_038_064"/>
<protein>
    <submittedName>
        <fullName evidence="7">Permease</fullName>
    </submittedName>
</protein>
<dbReference type="PANTHER" id="PTHR21716">
    <property type="entry name" value="TRANSMEMBRANE PROTEIN"/>
    <property type="match status" value="1"/>
</dbReference>
<keyword evidence="4 6" id="KW-1133">Transmembrane helix</keyword>
<comment type="caution">
    <text evidence="7">The sequence shown here is derived from an EMBL/GenBank/DDBJ whole genome shotgun (WGS) entry which is preliminary data.</text>
</comment>
<sequence>MNATPPLLDEPPRRADPAVELAAEKIGRMQSRGRGLLALFFVLLGLFTLHDFLPALAWGCIFAVISWPAYRRAQRGWAWGDTSLAALFTAAIALIFLTPLSIIGLEAAHEAQNVLDWLELIRQRGAPVPPWLPRLPMFGAQAVKWWQDHMVHPDDVADLLHSVDALRSMAMTRRLGGQVAHRGILFLFSIATLFFLLRDGRTVTKRCLIGSHRLFGHRGESLARQMISAVHGVVAGLVLVGLGEGFVMGTAYVFAGAPQPLLFGGVTAVAAMIPFLAVPSIALVSALILVQGSVIGGISVLCLGLFVIFVADHFIRPALIGGSTQMPFLWVLLGILGGVETWGLLGLFLGPAILAALHLLWRNWTEGEPPDRQTSPNAA</sequence>
<feature type="transmembrane region" description="Helical" evidence="6">
    <location>
        <begin position="85"/>
        <end position="105"/>
    </location>
</feature>
<accession>A0A0D6MP68</accession>
<dbReference type="EMBL" id="BALE01000038">
    <property type="protein sequence ID" value="GAN55083.1"/>
    <property type="molecule type" value="Genomic_DNA"/>
</dbReference>
<evidence type="ECO:0000256" key="3">
    <source>
        <dbReference type="ARBA" id="ARBA00022692"/>
    </source>
</evidence>
<evidence type="ECO:0000256" key="6">
    <source>
        <dbReference type="SAM" id="Phobius"/>
    </source>
</evidence>
<comment type="subcellular location">
    <subcellularLocation>
        <location evidence="1">Membrane</location>
        <topology evidence="1">Multi-pass membrane protein</topology>
    </subcellularLocation>
</comment>
<dbReference type="InterPro" id="IPR002549">
    <property type="entry name" value="AI-2E-like"/>
</dbReference>
<name>A0A0D6MP68_9PROT</name>
<evidence type="ECO:0000313" key="7">
    <source>
        <dbReference type="EMBL" id="GAN55083.1"/>
    </source>
</evidence>
<feature type="transmembrane region" description="Helical" evidence="6">
    <location>
        <begin position="229"/>
        <end position="254"/>
    </location>
</feature>
<dbReference type="RefSeq" id="WP_048849914.1">
    <property type="nucleotide sequence ID" value="NZ_BALE01000038.1"/>
</dbReference>
<evidence type="ECO:0000313" key="8">
    <source>
        <dbReference type="Proteomes" id="UP000032679"/>
    </source>
</evidence>
<dbReference type="Proteomes" id="UP000032679">
    <property type="component" value="Unassembled WGS sequence"/>
</dbReference>
<dbReference type="Pfam" id="PF01594">
    <property type="entry name" value="AI-2E_transport"/>
    <property type="match status" value="1"/>
</dbReference>
<feature type="transmembrane region" description="Helical" evidence="6">
    <location>
        <begin position="179"/>
        <end position="197"/>
    </location>
</feature>
<comment type="similarity">
    <text evidence="2">Belongs to the autoinducer-2 exporter (AI-2E) (TC 2.A.86) family.</text>
</comment>
<dbReference type="AlphaFoldDB" id="A0A0D6MP68"/>
<gene>
    <name evidence="7" type="ORF">Tasa_038_064</name>
</gene>
<evidence type="ECO:0000256" key="4">
    <source>
        <dbReference type="ARBA" id="ARBA00022989"/>
    </source>
</evidence>
<dbReference type="GO" id="GO:0016020">
    <property type="term" value="C:membrane"/>
    <property type="evidence" value="ECO:0007669"/>
    <property type="project" value="UniProtKB-SubCell"/>
</dbReference>
<dbReference type="PANTHER" id="PTHR21716:SF61">
    <property type="entry name" value="BLR8064 PROTEIN"/>
    <property type="match status" value="1"/>
</dbReference>
<organism evidence="7 8">
    <name type="scientific">Tanticharoenia sakaeratensis NBRC 103193</name>
    <dbReference type="NCBI Taxonomy" id="1231623"/>
    <lineage>
        <taxon>Bacteria</taxon>
        <taxon>Pseudomonadati</taxon>
        <taxon>Pseudomonadota</taxon>
        <taxon>Alphaproteobacteria</taxon>
        <taxon>Acetobacterales</taxon>
        <taxon>Acetobacteraceae</taxon>
        <taxon>Tanticharoenia</taxon>
    </lineage>
</organism>
<keyword evidence="3 6" id="KW-0812">Transmembrane</keyword>
<feature type="transmembrane region" description="Helical" evidence="6">
    <location>
        <begin position="36"/>
        <end position="65"/>
    </location>
</feature>
<evidence type="ECO:0000256" key="1">
    <source>
        <dbReference type="ARBA" id="ARBA00004141"/>
    </source>
</evidence>
<feature type="transmembrane region" description="Helical" evidence="6">
    <location>
        <begin position="261"/>
        <end position="282"/>
    </location>
</feature>
<reference evidence="7 8" key="1">
    <citation type="submission" date="2012-10" db="EMBL/GenBank/DDBJ databases">
        <title>Genome sequencing of Tanticharoenia sakaeratensis NBRC 103193.</title>
        <authorList>
            <person name="Azuma Y."/>
            <person name="Hadano H."/>
            <person name="Hirakawa H."/>
            <person name="Matsushita K."/>
        </authorList>
    </citation>
    <scope>NUCLEOTIDE SEQUENCE [LARGE SCALE GENOMIC DNA]</scope>
    <source>
        <strain evidence="7 8">NBRC 103193</strain>
    </source>
</reference>
<keyword evidence="5 6" id="KW-0472">Membrane</keyword>
<keyword evidence="8" id="KW-1185">Reference proteome</keyword>
<feature type="transmembrane region" description="Helical" evidence="6">
    <location>
        <begin position="288"/>
        <end position="311"/>
    </location>
</feature>
<dbReference type="OrthoDB" id="106838at2"/>
<proteinExistence type="inferred from homology"/>
<evidence type="ECO:0000256" key="2">
    <source>
        <dbReference type="ARBA" id="ARBA00009773"/>
    </source>
</evidence>